<proteinExistence type="predicted"/>
<feature type="transmembrane region" description="Helical" evidence="7">
    <location>
        <begin position="230"/>
        <end position="249"/>
    </location>
</feature>
<dbReference type="Gene3D" id="1.20.1720.10">
    <property type="entry name" value="Multidrug resistance protein D"/>
    <property type="match status" value="1"/>
</dbReference>
<feature type="transmembrane region" description="Helical" evidence="7">
    <location>
        <begin position="79"/>
        <end position="98"/>
    </location>
</feature>
<keyword evidence="10" id="KW-1185">Reference proteome</keyword>
<feature type="transmembrane region" description="Helical" evidence="7">
    <location>
        <begin position="437"/>
        <end position="457"/>
    </location>
</feature>
<sequence length="465" mass="46727">MTAASRMKTSLSTIAALAGAMLLASLAVSIASVALPTLSRVYSAPVSSVQWVVLAYLIAATVAIVLAGRLGDLFGHRRVLIAGLALFAIASVFCAAAPTLEVLIAARAVQGIGGAILMALPLSIVRDTVAKERTGSAMGLLGTMSAIGTALGPSLGGILIAGFGWRAAFVLLAGIAALVLGLALFSIPARPSRTPIRGSMDWLGAVLLAIALTAYALATGGGKANASWGLGLSLPIAIFAFALFVLVEARSASPLVPVSILRNRAIRASLTMNLLVTTGMMSTLVVGPFFLAFGLGLNEALVGLVMAAGPVTAALAGIPAGRLTDRFGAPRILVAGLAEMAVGLLCLALLPGWFGIAGYVAALIILTPGFQLFLAANNTLVMLAARDEQRGMLSGLLGLSRNLGFMTGASVMATLFASAVGAGAITSASPQAIGDAFTATFVAAAGLTVLALILALLGRSTVAKP</sequence>
<protein>
    <submittedName>
        <fullName evidence="9">MFS transporter</fullName>
    </submittedName>
</protein>
<dbReference type="InterPro" id="IPR036259">
    <property type="entry name" value="MFS_trans_sf"/>
</dbReference>
<dbReference type="InterPro" id="IPR020846">
    <property type="entry name" value="MFS_dom"/>
</dbReference>
<evidence type="ECO:0000313" key="9">
    <source>
        <dbReference type="EMBL" id="MFC5518522.1"/>
    </source>
</evidence>
<evidence type="ECO:0000256" key="7">
    <source>
        <dbReference type="SAM" id="Phobius"/>
    </source>
</evidence>
<dbReference type="PRINTS" id="PR01036">
    <property type="entry name" value="TCRTETB"/>
</dbReference>
<dbReference type="InterPro" id="IPR011701">
    <property type="entry name" value="MFS"/>
</dbReference>
<dbReference type="EMBL" id="JBHSML010000014">
    <property type="protein sequence ID" value="MFC5518522.1"/>
    <property type="molecule type" value="Genomic_DNA"/>
</dbReference>
<evidence type="ECO:0000256" key="3">
    <source>
        <dbReference type="ARBA" id="ARBA00022475"/>
    </source>
</evidence>
<dbReference type="PROSITE" id="PS50850">
    <property type="entry name" value="MFS"/>
    <property type="match status" value="1"/>
</dbReference>
<evidence type="ECO:0000313" key="10">
    <source>
        <dbReference type="Proteomes" id="UP001596150"/>
    </source>
</evidence>
<evidence type="ECO:0000256" key="1">
    <source>
        <dbReference type="ARBA" id="ARBA00004651"/>
    </source>
</evidence>
<feature type="transmembrane region" description="Helical" evidence="7">
    <location>
        <begin position="270"/>
        <end position="294"/>
    </location>
</feature>
<feature type="transmembrane region" description="Helical" evidence="7">
    <location>
        <begin position="403"/>
        <end position="425"/>
    </location>
</feature>
<feature type="transmembrane region" description="Helical" evidence="7">
    <location>
        <begin position="104"/>
        <end position="125"/>
    </location>
</feature>
<gene>
    <name evidence="9" type="ORF">ACFPP9_22295</name>
</gene>
<organism evidence="9 10">
    <name type="scientific">Kaistia terrae</name>
    <dbReference type="NCBI Taxonomy" id="537017"/>
    <lineage>
        <taxon>Bacteria</taxon>
        <taxon>Pseudomonadati</taxon>
        <taxon>Pseudomonadota</taxon>
        <taxon>Alphaproteobacteria</taxon>
        <taxon>Hyphomicrobiales</taxon>
        <taxon>Kaistiaceae</taxon>
        <taxon>Kaistia</taxon>
    </lineage>
</organism>
<evidence type="ECO:0000256" key="6">
    <source>
        <dbReference type="ARBA" id="ARBA00023136"/>
    </source>
</evidence>
<keyword evidence="6 7" id="KW-0472">Membrane</keyword>
<dbReference type="PANTHER" id="PTHR42718:SF46">
    <property type="entry name" value="BLR6921 PROTEIN"/>
    <property type="match status" value="1"/>
</dbReference>
<keyword evidence="3" id="KW-1003">Cell membrane</keyword>
<feature type="transmembrane region" description="Helical" evidence="7">
    <location>
        <begin position="356"/>
        <end position="383"/>
    </location>
</feature>
<dbReference type="SUPFAM" id="SSF103473">
    <property type="entry name" value="MFS general substrate transporter"/>
    <property type="match status" value="1"/>
</dbReference>
<evidence type="ECO:0000256" key="2">
    <source>
        <dbReference type="ARBA" id="ARBA00022448"/>
    </source>
</evidence>
<dbReference type="PANTHER" id="PTHR42718">
    <property type="entry name" value="MAJOR FACILITATOR SUPERFAMILY MULTIDRUG TRANSPORTER MFSC"/>
    <property type="match status" value="1"/>
</dbReference>
<keyword evidence="4 7" id="KW-0812">Transmembrane</keyword>
<keyword evidence="2" id="KW-0813">Transport</keyword>
<feature type="transmembrane region" description="Helical" evidence="7">
    <location>
        <begin position="47"/>
        <end position="67"/>
    </location>
</feature>
<comment type="caution">
    <text evidence="9">The sequence shown here is derived from an EMBL/GenBank/DDBJ whole genome shotgun (WGS) entry which is preliminary data.</text>
</comment>
<feature type="domain" description="Major facilitator superfamily (MFS) profile" evidence="8">
    <location>
        <begin position="13"/>
        <end position="463"/>
    </location>
</feature>
<name>A0ABW0Q4E8_9HYPH</name>
<evidence type="ECO:0000256" key="4">
    <source>
        <dbReference type="ARBA" id="ARBA00022692"/>
    </source>
</evidence>
<reference evidence="10" key="1">
    <citation type="journal article" date="2019" name="Int. J. Syst. Evol. Microbiol.">
        <title>The Global Catalogue of Microorganisms (GCM) 10K type strain sequencing project: providing services to taxonomists for standard genome sequencing and annotation.</title>
        <authorList>
            <consortium name="The Broad Institute Genomics Platform"/>
            <consortium name="The Broad Institute Genome Sequencing Center for Infectious Disease"/>
            <person name="Wu L."/>
            <person name="Ma J."/>
        </authorList>
    </citation>
    <scope>NUCLEOTIDE SEQUENCE [LARGE SCALE GENOMIC DNA]</scope>
    <source>
        <strain evidence="10">KACC 12633</strain>
    </source>
</reference>
<feature type="transmembrane region" description="Helical" evidence="7">
    <location>
        <begin position="300"/>
        <end position="320"/>
    </location>
</feature>
<keyword evidence="5 7" id="KW-1133">Transmembrane helix</keyword>
<dbReference type="Pfam" id="PF07690">
    <property type="entry name" value="MFS_1"/>
    <property type="match status" value="2"/>
</dbReference>
<evidence type="ECO:0000256" key="5">
    <source>
        <dbReference type="ARBA" id="ARBA00022989"/>
    </source>
</evidence>
<feature type="transmembrane region" description="Helical" evidence="7">
    <location>
        <begin position="137"/>
        <end position="161"/>
    </location>
</feature>
<dbReference type="Gene3D" id="1.20.1250.20">
    <property type="entry name" value="MFS general substrate transporter like domains"/>
    <property type="match status" value="1"/>
</dbReference>
<accession>A0ABW0Q4E8</accession>
<dbReference type="Proteomes" id="UP001596150">
    <property type="component" value="Unassembled WGS sequence"/>
</dbReference>
<feature type="transmembrane region" description="Helical" evidence="7">
    <location>
        <begin position="167"/>
        <end position="187"/>
    </location>
</feature>
<feature type="transmembrane region" description="Helical" evidence="7">
    <location>
        <begin position="332"/>
        <end position="350"/>
    </location>
</feature>
<dbReference type="RefSeq" id="WP_266344712.1">
    <property type="nucleotide sequence ID" value="NZ_JAPKNH010000005.1"/>
</dbReference>
<evidence type="ECO:0000259" key="8">
    <source>
        <dbReference type="PROSITE" id="PS50850"/>
    </source>
</evidence>
<comment type="subcellular location">
    <subcellularLocation>
        <location evidence="1">Cell membrane</location>
        <topology evidence="1">Multi-pass membrane protein</topology>
    </subcellularLocation>
</comment>
<feature type="transmembrane region" description="Helical" evidence="7">
    <location>
        <begin position="199"/>
        <end position="218"/>
    </location>
</feature>
<dbReference type="CDD" id="cd17321">
    <property type="entry name" value="MFS_MMR_MDR_like"/>
    <property type="match status" value="1"/>
</dbReference>